<dbReference type="RefSeq" id="WP_241542047.1">
    <property type="nucleotide sequence ID" value="NZ_CAWQWN010000001.1"/>
</dbReference>
<dbReference type="AlphaFoldDB" id="A0A9Q8V365"/>
<dbReference type="EMBL" id="CP093245">
    <property type="protein sequence ID" value="UNH30453.1"/>
    <property type="molecule type" value="Genomic_DNA"/>
</dbReference>
<protein>
    <recommendedName>
        <fullName evidence="3">DUF2357 domain-containing protein</fullName>
    </recommendedName>
</protein>
<evidence type="ECO:0000313" key="1">
    <source>
        <dbReference type="EMBL" id="UNH30453.1"/>
    </source>
</evidence>
<dbReference type="Proteomes" id="UP000829116">
    <property type="component" value="Chromosome"/>
</dbReference>
<evidence type="ECO:0008006" key="3">
    <source>
        <dbReference type="Google" id="ProtNLM"/>
    </source>
</evidence>
<proteinExistence type="predicted"/>
<sequence>MLLEIKILSGERTGKTLVLNEINIHSPIIPWLKENEAIELCLNVNEPYTDAEIILYDHTISVTKIIKTEESTTFIWVPKSRWNGQYEYLFLNYFGIAEFTIKLMYNQTDSADFLNFQPIEILASKVNSKNVDDMLSYLSNLKDDELHSILQTTKYNSGFKEGISSPYSNLERLEYSFKLILSVLPDILKKPITKLSPRQKIINPSSDNIFDDSSLGWLMSNLSVLDECDDVNQSHLTYSNKMYRASSLQILELEDNHDIYENWVIHGFLKLLTIEISKQLNSYENLPNISLIKDIKPDGYFSFFEQLNKFKKKILHNQIVRCENLLKSANRLKFHLDIKLPVSQALMQRPILTPKAISHLAYRSIFIEFINWFEKITPDWSAYENLFAIKSIPILFESYCYYRVAEVLTNIFSSDKKIVTYWKDNIGNEITLFREPIYWMNRNSNVINSDFVNTEGATITKSGIRERSHIHKFSHRRPDIAIEITFINGIKKLIILDAKYTNAKLAMEKYLPECTMKYVHGIHSKNTGVTVVDAMGILFPNQKNKFYSFHSSEYNIFSKTPVNPSLQCIGLNLSDIGQDDVLLNTLKSIFENSLKIKNTT</sequence>
<accession>A0A9Q8V365</accession>
<reference evidence="1" key="1">
    <citation type="submission" date="2022-03" db="EMBL/GenBank/DDBJ databases">
        <title>ESBL-producing Moellerella wisconsensis and Escherichia marmotae isolated from wild game meat.</title>
        <authorList>
            <person name="Biggel M."/>
        </authorList>
    </citation>
    <scope>NUCLEOTIDE SEQUENCE</scope>
    <source>
        <strain evidence="1">W51</strain>
    </source>
</reference>
<evidence type="ECO:0000313" key="2">
    <source>
        <dbReference type="Proteomes" id="UP000829116"/>
    </source>
</evidence>
<organism evidence="1 2">
    <name type="scientific">Moellerella wisconsensis</name>
    <dbReference type="NCBI Taxonomy" id="158849"/>
    <lineage>
        <taxon>Bacteria</taxon>
        <taxon>Pseudomonadati</taxon>
        <taxon>Pseudomonadota</taxon>
        <taxon>Gammaproteobacteria</taxon>
        <taxon>Enterobacterales</taxon>
        <taxon>Morganellaceae</taxon>
        <taxon>Moellerella</taxon>
    </lineage>
</organism>
<gene>
    <name evidence="1" type="ORF">MNY72_14110</name>
</gene>
<name>A0A9Q8V365_9GAMM</name>